<evidence type="ECO:0000313" key="2">
    <source>
        <dbReference type="EMBL" id="MBP2184862.1"/>
    </source>
</evidence>
<feature type="domain" description="Transketolase N-terminal" evidence="1">
    <location>
        <begin position="21"/>
        <end position="266"/>
    </location>
</feature>
<dbReference type="InterPro" id="IPR005474">
    <property type="entry name" value="Transketolase_N"/>
</dbReference>
<accession>A0ABS4PZK9</accession>
<name>A0ABS4PZK9_9PSEU</name>
<dbReference type="GO" id="GO:0004802">
    <property type="term" value="F:transketolase activity"/>
    <property type="evidence" value="ECO:0007669"/>
    <property type="project" value="UniProtKB-EC"/>
</dbReference>
<dbReference type="InterPro" id="IPR029061">
    <property type="entry name" value="THDP-binding"/>
</dbReference>
<dbReference type="Pfam" id="PF00456">
    <property type="entry name" value="Transketolase_N"/>
    <property type="match status" value="1"/>
</dbReference>
<sequence>MTTTGTRPLTELATRIRHHIAELATTSPGAHVGGSMSVTEILTVLYFDGVLRVDPDDPQWNDRDHLIYSKGHASAALYAALAERGFFPVAELAAYKQPGSRLAGHPSRSIPGVEWATGSLGHGLPVGVGIALANRHDHNPGRVFVVLGDGECQEGSIWEAAMSAAHFGLDNLVVVVDRNGFQEDGPTEEIMALEPFADKWRSFGWQVSEVDGHDVTQLGDALHRLPFTAGQPSCVIARTEKGHGLSFTANTHTWHYGKFSAEQYRQALAELSGQRAEAGS</sequence>
<dbReference type="CDD" id="cd02012">
    <property type="entry name" value="TPP_TK"/>
    <property type="match status" value="1"/>
</dbReference>
<protein>
    <submittedName>
        <fullName evidence="2">Transketolase</fullName>
        <ecNumber evidence="2">2.2.1.1</ecNumber>
    </submittedName>
</protein>
<organism evidence="2 3">
    <name type="scientific">Amycolatopsis magusensis</name>
    <dbReference type="NCBI Taxonomy" id="882444"/>
    <lineage>
        <taxon>Bacteria</taxon>
        <taxon>Bacillati</taxon>
        <taxon>Actinomycetota</taxon>
        <taxon>Actinomycetes</taxon>
        <taxon>Pseudonocardiales</taxon>
        <taxon>Pseudonocardiaceae</taxon>
        <taxon>Amycolatopsis</taxon>
    </lineage>
</organism>
<dbReference type="Gene3D" id="3.40.50.970">
    <property type="match status" value="1"/>
</dbReference>
<comment type="caution">
    <text evidence="2">The sequence shown here is derived from an EMBL/GenBank/DDBJ whole genome shotgun (WGS) entry which is preliminary data.</text>
</comment>
<gene>
    <name evidence="2" type="ORF">JOM49_006388</name>
</gene>
<evidence type="ECO:0000259" key="1">
    <source>
        <dbReference type="Pfam" id="PF00456"/>
    </source>
</evidence>
<keyword evidence="2" id="KW-0808">Transferase</keyword>
<dbReference type="RefSeq" id="WP_209667820.1">
    <property type="nucleotide sequence ID" value="NZ_JAGGMS010000001.1"/>
</dbReference>
<proteinExistence type="predicted"/>
<dbReference type="EMBL" id="JAGGMS010000001">
    <property type="protein sequence ID" value="MBP2184862.1"/>
    <property type="molecule type" value="Genomic_DNA"/>
</dbReference>
<dbReference type="Proteomes" id="UP000741013">
    <property type="component" value="Unassembled WGS sequence"/>
</dbReference>
<keyword evidence="3" id="KW-1185">Reference proteome</keyword>
<dbReference type="EC" id="2.2.1.1" evidence="2"/>
<dbReference type="PANTHER" id="PTHR47514">
    <property type="entry name" value="TRANSKETOLASE N-TERMINAL SECTION-RELATED"/>
    <property type="match status" value="1"/>
</dbReference>
<reference evidence="2 3" key="1">
    <citation type="submission" date="2021-03" db="EMBL/GenBank/DDBJ databases">
        <title>Sequencing the genomes of 1000 actinobacteria strains.</title>
        <authorList>
            <person name="Klenk H.-P."/>
        </authorList>
    </citation>
    <scope>NUCLEOTIDE SEQUENCE [LARGE SCALE GENOMIC DNA]</scope>
    <source>
        <strain evidence="2 3">DSM 45510</strain>
    </source>
</reference>
<evidence type="ECO:0000313" key="3">
    <source>
        <dbReference type="Proteomes" id="UP000741013"/>
    </source>
</evidence>
<dbReference type="SUPFAM" id="SSF52518">
    <property type="entry name" value="Thiamin diphosphate-binding fold (THDP-binding)"/>
    <property type="match status" value="1"/>
</dbReference>
<dbReference type="PANTHER" id="PTHR47514:SF2">
    <property type="entry name" value="TRANSKETOLASE"/>
    <property type="match status" value="1"/>
</dbReference>